<evidence type="ECO:0000313" key="2">
    <source>
        <dbReference type="Proteomes" id="UP000494117"/>
    </source>
</evidence>
<accession>A0A6S7CSP3</accession>
<dbReference type="EMBL" id="CADILG010000009">
    <property type="protein sequence ID" value="CAB3850361.1"/>
    <property type="molecule type" value="Genomic_DNA"/>
</dbReference>
<evidence type="ECO:0008006" key="3">
    <source>
        <dbReference type="Google" id="ProtNLM"/>
    </source>
</evidence>
<organism evidence="1 2">
    <name type="scientific">Achromobacter anxifer</name>
    <dbReference type="NCBI Taxonomy" id="1287737"/>
    <lineage>
        <taxon>Bacteria</taxon>
        <taxon>Pseudomonadati</taxon>
        <taxon>Pseudomonadota</taxon>
        <taxon>Betaproteobacteria</taxon>
        <taxon>Burkholderiales</taxon>
        <taxon>Alcaligenaceae</taxon>
        <taxon>Achromobacter</taxon>
    </lineage>
</organism>
<dbReference type="InterPro" id="IPR009734">
    <property type="entry name" value="Myoviridae_GpU"/>
</dbReference>
<dbReference type="RefSeq" id="WP_175206592.1">
    <property type="nucleotide sequence ID" value="NZ_CADILG010000009.1"/>
</dbReference>
<keyword evidence="2" id="KW-1185">Reference proteome</keyword>
<dbReference type="Pfam" id="PF06995">
    <property type="entry name" value="Phage_P2_GpU"/>
    <property type="match status" value="1"/>
</dbReference>
<dbReference type="AlphaFoldDB" id="A0A6S7CSP3"/>
<gene>
    <name evidence="1" type="ORF">LMG26858_01675</name>
</gene>
<dbReference type="InterPro" id="IPR016912">
    <property type="entry name" value="Phage_P2_GpU"/>
</dbReference>
<dbReference type="PIRSF" id="PIRSF029208">
    <property type="entry name" value="Phage_tail_GPU"/>
    <property type="match status" value="1"/>
</dbReference>
<sequence length="151" mass="16583">MMMALGMFVFSLPTVAYQSLRRSTEWRHPSNSRMGARPAYQYVGPGEDTITLGGTVIPQIMGSSGSLQLLRRMGNTGKAYVMVDGLGTVHGAFIIERLEEEGSMFFINGVAQKTDFTITLKCVDDSQARGLLDDLQIPIDKMDGNVMNWGV</sequence>
<reference evidence="1 2" key="1">
    <citation type="submission" date="2020-04" db="EMBL/GenBank/DDBJ databases">
        <authorList>
            <person name="De Canck E."/>
        </authorList>
    </citation>
    <scope>NUCLEOTIDE SEQUENCE [LARGE SCALE GENOMIC DNA]</scope>
    <source>
        <strain evidence="1 2">LMG 26858</strain>
    </source>
</reference>
<protein>
    <recommendedName>
        <fullName evidence="3">Phage tail protein</fullName>
    </recommendedName>
</protein>
<dbReference type="Proteomes" id="UP000494117">
    <property type="component" value="Unassembled WGS sequence"/>
</dbReference>
<proteinExistence type="predicted"/>
<name>A0A6S7CSP3_9BURK</name>
<evidence type="ECO:0000313" key="1">
    <source>
        <dbReference type="EMBL" id="CAB3850361.1"/>
    </source>
</evidence>